<protein>
    <submittedName>
        <fullName evidence="3">Transforming growth factor beta regulator 1</fullName>
    </submittedName>
</protein>
<organism evidence="2 3">
    <name type="scientific">Bombyx mandarina</name>
    <name type="common">Wild silk moth</name>
    <name type="synonym">Wild silkworm</name>
    <dbReference type="NCBI Taxonomy" id="7092"/>
    <lineage>
        <taxon>Eukaryota</taxon>
        <taxon>Metazoa</taxon>
        <taxon>Ecdysozoa</taxon>
        <taxon>Arthropoda</taxon>
        <taxon>Hexapoda</taxon>
        <taxon>Insecta</taxon>
        <taxon>Pterygota</taxon>
        <taxon>Neoptera</taxon>
        <taxon>Endopterygota</taxon>
        <taxon>Lepidoptera</taxon>
        <taxon>Glossata</taxon>
        <taxon>Ditrysia</taxon>
        <taxon>Bombycoidea</taxon>
        <taxon>Bombycidae</taxon>
        <taxon>Bombycinae</taxon>
        <taxon>Bombyx</taxon>
    </lineage>
</organism>
<keyword evidence="2" id="KW-1185">Reference proteome</keyword>
<dbReference type="OrthoDB" id="285793at2759"/>
<proteinExistence type="predicted"/>
<dbReference type="Proteomes" id="UP000504629">
    <property type="component" value="Unplaced"/>
</dbReference>
<evidence type="ECO:0000313" key="2">
    <source>
        <dbReference type="Proteomes" id="UP000504629"/>
    </source>
</evidence>
<dbReference type="RefSeq" id="XP_028032437.1">
    <property type="nucleotide sequence ID" value="XM_028176636.1"/>
</dbReference>
<feature type="domain" description="INO80 complex subunit E N-terminal" evidence="1">
    <location>
        <begin position="25"/>
        <end position="71"/>
    </location>
</feature>
<gene>
    <name evidence="3" type="primary">LOC114244742</name>
</gene>
<reference evidence="3" key="1">
    <citation type="submission" date="2025-08" db="UniProtKB">
        <authorList>
            <consortium name="RefSeq"/>
        </authorList>
    </citation>
    <scope>IDENTIFICATION</scope>
    <source>
        <tissue evidence="3">Silk gland</tissue>
    </source>
</reference>
<dbReference type="KEGG" id="bman:114244742"/>
<evidence type="ECO:0000313" key="3">
    <source>
        <dbReference type="RefSeq" id="XP_028032437.1"/>
    </source>
</evidence>
<accession>A0A6J2JU24</accession>
<dbReference type="InterPro" id="IPR056515">
    <property type="entry name" value="INO80E_N"/>
</dbReference>
<evidence type="ECO:0000259" key="1">
    <source>
        <dbReference type="Pfam" id="PF24237"/>
    </source>
</evidence>
<dbReference type="Pfam" id="PF24237">
    <property type="entry name" value="INO80E"/>
    <property type="match status" value="1"/>
</dbReference>
<dbReference type="AlphaFoldDB" id="A0A6J2JU24"/>
<name>A0A6J2JU24_BOMMA</name>
<dbReference type="GeneID" id="114244742"/>
<sequence length="109" mass="12751">MCAQSFSNIDLGSQSQIETDRKKRCRKKYKYMKMKIKSLILENAALCDEVAKIQESILIVKDERKFLLHKLLEYENDTESIHSSYRSDTLVNLNGPKSKVKKKQPLEDR</sequence>